<proteinExistence type="predicted"/>
<accession>A0A4C1XE76</accession>
<name>A0A4C1XE76_EUMVA</name>
<comment type="caution">
    <text evidence="1">The sequence shown here is derived from an EMBL/GenBank/DDBJ whole genome shotgun (WGS) entry which is preliminary data.</text>
</comment>
<protein>
    <submittedName>
        <fullName evidence="1">Uncharacterized protein</fullName>
    </submittedName>
</protein>
<keyword evidence="2" id="KW-1185">Reference proteome</keyword>
<reference evidence="1 2" key="1">
    <citation type="journal article" date="2019" name="Commun. Biol.">
        <title>The bagworm genome reveals a unique fibroin gene that provides high tensile strength.</title>
        <authorList>
            <person name="Kono N."/>
            <person name="Nakamura H."/>
            <person name="Ohtoshi R."/>
            <person name="Tomita M."/>
            <person name="Numata K."/>
            <person name="Arakawa K."/>
        </authorList>
    </citation>
    <scope>NUCLEOTIDE SEQUENCE [LARGE SCALE GENOMIC DNA]</scope>
</reference>
<organism evidence="1 2">
    <name type="scientific">Eumeta variegata</name>
    <name type="common">Bagworm moth</name>
    <name type="synonym">Eumeta japonica</name>
    <dbReference type="NCBI Taxonomy" id="151549"/>
    <lineage>
        <taxon>Eukaryota</taxon>
        <taxon>Metazoa</taxon>
        <taxon>Ecdysozoa</taxon>
        <taxon>Arthropoda</taxon>
        <taxon>Hexapoda</taxon>
        <taxon>Insecta</taxon>
        <taxon>Pterygota</taxon>
        <taxon>Neoptera</taxon>
        <taxon>Endopterygota</taxon>
        <taxon>Lepidoptera</taxon>
        <taxon>Glossata</taxon>
        <taxon>Ditrysia</taxon>
        <taxon>Tineoidea</taxon>
        <taxon>Psychidae</taxon>
        <taxon>Oiketicinae</taxon>
        <taxon>Eumeta</taxon>
    </lineage>
</organism>
<dbReference type="AlphaFoldDB" id="A0A4C1XE76"/>
<gene>
    <name evidence="1" type="ORF">EVAR_97812_1</name>
</gene>
<dbReference type="EMBL" id="BGZK01000790">
    <property type="protein sequence ID" value="GBP60557.1"/>
    <property type="molecule type" value="Genomic_DNA"/>
</dbReference>
<evidence type="ECO:0000313" key="2">
    <source>
        <dbReference type="Proteomes" id="UP000299102"/>
    </source>
</evidence>
<sequence>MKSLPVSLARKKYQNSVFHVFRKHSRISPCDVAHVIHKPLVHPCDVCDVNTAVCKTLRGTQTKKDSVTSVGRSNTWSTPAPRQLAFPRPSILRIKELSAYKDSAHPTDLSWCSAFDQ</sequence>
<evidence type="ECO:0000313" key="1">
    <source>
        <dbReference type="EMBL" id="GBP60557.1"/>
    </source>
</evidence>
<dbReference type="Proteomes" id="UP000299102">
    <property type="component" value="Unassembled WGS sequence"/>
</dbReference>